<proteinExistence type="inferred from homology"/>
<dbReference type="AlphaFoldDB" id="A0A381NHA1"/>
<keyword evidence="5" id="KW-0804">Transcription</keyword>
<dbReference type="InterPro" id="IPR011605">
    <property type="entry name" value="NusB_fam"/>
</dbReference>
<keyword evidence="3" id="KW-0694">RNA-binding</keyword>
<dbReference type="NCBIfam" id="TIGR01951">
    <property type="entry name" value="nusB"/>
    <property type="match status" value="1"/>
</dbReference>
<dbReference type="HAMAP" id="MF_00073">
    <property type="entry name" value="NusB"/>
    <property type="match status" value="1"/>
</dbReference>
<protein>
    <recommendedName>
        <fullName evidence="6">NusB/RsmB/TIM44 domain-containing protein</fullName>
    </recommendedName>
</protein>
<dbReference type="GO" id="GO:0005829">
    <property type="term" value="C:cytosol"/>
    <property type="evidence" value="ECO:0007669"/>
    <property type="project" value="TreeGrafter"/>
</dbReference>
<dbReference type="PANTHER" id="PTHR11078:SF3">
    <property type="entry name" value="ANTITERMINATION NUSB DOMAIN-CONTAINING PROTEIN"/>
    <property type="match status" value="1"/>
</dbReference>
<evidence type="ECO:0000256" key="1">
    <source>
        <dbReference type="ARBA" id="ARBA00005952"/>
    </source>
</evidence>
<dbReference type="InterPro" id="IPR035926">
    <property type="entry name" value="NusB-like_sf"/>
</dbReference>
<dbReference type="SUPFAM" id="SSF48013">
    <property type="entry name" value="NusB-like"/>
    <property type="match status" value="1"/>
</dbReference>
<evidence type="ECO:0000256" key="5">
    <source>
        <dbReference type="ARBA" id="ARBA00023163"/>
    </source>
</evidence>
<evidence type="ECO:0000259" key="6">
    <source>
        <dbReference type="Pfam" id="PF01029"/>
    </source>
</evidence>
<feature type="domain" description="NusB/RsmB/TIM44" evidence="6">
    <location>
        <begin position="19"/>
        <end position="141"/>
    </location>
</feature>
<reference evidence="7" key="1">
    <citation type="submission" date="2018-05" db="EMBL/GenBank/DDBJ databases">
        <authorList>
            <person name="Lanie J.A."/>
            <person name="Ng W.-L."/>
            <person name="Kazmierczak K.M."/>
            <person name="Andrzejewski T.M."/>
            <person name="Davidsen T.M."/>
            <person name="Wayne K.J."/>
            <person name="Tettelin H."/>
            <person name="Glass J.I."/>
            <person name="Rusch D."/>
            <person name="Podicherti R."/>
            <person name="Tsui H.-C.T."/>
            <person name="Winkler M.E."/>
        </authorList>
    </citation>
    <scope>NUCLEOTIDE SEQUENCE</scope>
</reference>
<evidence type="ECO:0000256" key="4">
    <source>
        <dbReference type="ARBA" id="ARBA00023015"/>
    </source>
</evidence>
<dbReference type="PANTHER" id="PTHR11078">
    <property type="entry name" value="N UTILIZATION SUBSTANCE PROTEIN B-RELATED"/>
    <property type="match status" value="1"/>
</dbReference>
<gene>
    <name evidence="7" type="ORF">METZ01_LOCUS5757</name>
</gene>
<evidence type="ECO:0000256" key="3">
    <source>
        <dbReference type="ARBA" id="ARBA00022884"/>
    </source>
</evidence>
<organism evidence="7">
    <name type="scientific">marine metagenome</name>
    <dbReference type="NCBI Taxonomy" id="408172"/>
    <lineage>
        <taxon>unclassified sequences</taxon>
        <taxon>metagenomes</taxon>
        <taxon>ecological metagenomes</taxon>
    </lineage>
</organism>
<accession>A0A381NHA1</accession>
<keyword evidence="4" id="KW-0805">Transcription regulation</keyword>
<evidence type="ECO:0000256" key="2">
    <source>
        <dbReference type="ARBA" id="ARBA00022814"/>
    </source>
</evidence>
<dbReference type="Pfam" id="PF01029">
    <property type="entry name" value="NusB"/>
    <property type="match status" value="1"/>
</dbReference>
<evidence type="ECO:0000313" key="7">
    <source>
        <dbReference type="EMBL" id="SUZ52903.1"/>
    </source>
</evidence>
<comment type="similarity">
    <text evidence="1">Belongs to the NusB family.</text>
</comment>
<dbReference type="GO" id="GO:0003723">
    <property type="term" value="F:RNA binding"/>
    <property type="evidence" value="ECO:0007669"/>
    <property type="project" value="UniProtKB-KW"/>
</dbReference>
<dbReference type="GO" id="GO:0006353">
    <property type="term" value="P:DNA-templated transcription termination"/>
    <property type="evidence" value="ECO:0007669"/>
    <property type="project" value="InterPro"/>
</dbReference>
<name>A0A381NHA1_9ZZZZ</name>
<dbReference type="EMBL" id="UINC01000301">
    <property type="protein sequence ID" value="SUZ52903.1"/>
    <property type="molecule type" value="Genomic_DNA"/>
</dbReference>
<dbReference type="InterPro" id="IPR006027">
    <property type="entry name" value="NusB_RsmB_TIM44"/>
</dbReference>
<dbReference type="GO" id="GO:0031564">
    <property type="term" value="P:transcription antitermination"/>
    <property type="evidence" value="ECO:0007669"/>
    <property type="project" value="UniProtKB-KW"/>
</dbReference>
<dbReference type="Gene3D" id="1.10.940.10">
    <property type="entry name" value="NusB-like"/>
    <property type="match status" value="1"/>
</dbReference>
<sequence>MSKKSEKYERFSGKGRTGTRQLLLQVLYQHQMNQDDLETLLNQSLKIKEFSRIDQDYYQILLSEVLENQSQIEEIITKHLDRPIDQIDPIEKAIMWIAVSEILFHPDVPVSVVINEAVELAKLFGAEGSFQYINAVIDAFQHAHSQEGK</sequence>
<keyword evidence="2" id="KW-0889">Transcription antitermination</keyword>